<sequence length="188" mass="21191">MVHECIYSHVDLQALQARTDEHMYVKLVSLESVHVARKSYALLRPLVLLRSWSCPMLDLLSLMACLALELHKIEHDLLPRLQVQEANLEVEGLQVQEANLEASGVLEALLLLKNAAMTLLRLGKGVKELSEPEEDEVISDRAEQLGVLLKHIPDQVLKGTYNITWFQGYVPHLLQQVKALSATPVRFV</sequence>
<keyword evidence="2" id="KW-1185">Reference proteome</keyword>
<gene>
    <name evidence="1" type="ORF">URODEC1_LOCUS111099</name>
</gene>
<evidence type="ECO:0000313" key="1">
    <source>
        <dbReference type="EMBL" id="CAL5085504.1"/>
    </source>
</evidence>
<dbReference type="EMBL" id="OZ075118">
    <property type="protein sequence ID" value="CAL5085504.1"/>
    <property type="molecule type" value="Genomic_DNA"/>
</dbReference>
<reference evidence="2" key="1">
    <citation type="submission" date="2024-06" db="EMBL/GenBank/DDBJ databases">
        <authorList>
            <person name="Ryan C."/>
        </authorList>
    </citation>
    <scope>NUCLEOTIDE SEQUENCE [LARGE SCALE GENOMIC DNA]</scope>
</reference>
<dbReference type="AlphaFoldDB" id="A0ABC9G3C4"/>
<evidence type="ECO:0000313" key="2">
    <source>
        <dbReference type="Proteomes" id="UP001497457"/>
    </source>
</evidence>
<accession>A0ABC9G3C4</accession>
<reference evidence="1 2" key="2">
    <citation type="submission" date="2024-10" db="EMBL/GenBank/DDBJ databases">
        <authorList>
            <person name="Ryan C."/>
        </authorList>
    </citation>
    <scope>NUCLEOTIDE SEQUENCE [LARGE SCALE GENOMIC DNA]</scope>
</reference>
<organism evidence="1 2">
    <name type="scientific">Urochloa decumbens</name>
    <dbReference type="NCBI Taxonomy" id="240449"/>
    <lineage>
        <taxon>Eukaryota</taxon>
        <taxon>Viridiplantae</taxon>
        <taxon>Streptophyta</taxon>
        <taxon>Embryophyta</taxon>
        <taxon>Tracheophyta</taxon>
        <taxon>Spermatophyta</taxon>
        <taxon>Magnoliopsida</taxon>
        <taxon>Liliopsida</taxon>
        <taxon>Poales</taxon>
        <taxon>Poaceae</taxon>
        <taxon>PACMAD clade</taxon>
        <taxon>Panicoideae</taxon>
        <taxon>Panicodae</taxon>
        <taxon>Paniceae</taxon>
        <taxon>Melinidinae</taxon>
        <taxon>Urochloa</taxon>
    </lineage>
</organism>
<name>A0ABC9G3C4_9POAL</name>
<dbReference type="Proteomes" id="UP001497457">
    <property type="component" value="Chromosome 8b"/>
</dbReference>
<proteinExistence type="predicted"/>
<protein>
    <submittedName>
        <fullName evidence="1">Uncharacterized protein</fullName>
    </submittedName>
</protein>